<dbReference type="Proteomes" id="UP000054230">
    <property type="component" value="Unassembled WGS sequence"/>
</dbReference>
<evidence type="ECO:0000313" key="2">
    <source>
        <dbReference type="Proteomes" id="UP000054230"/>
    </source>
</evidence>
<organism evidence="1 2">
    <name type="scientific">Lactococcus lactis subsp. lactis</name>
    <name type="common">Streptococcus lactis</name>
    <dbReference type="NCBI Taxonomy" id="1360"/>
    <lineage>
        <taxon>Bacteria</taxon>
        <taxon>Bacillati</taxon>
        <taxon>Bacillota</taxon>
        <taxon>Bacilli</taxon>
        <taxon>Lactobacillales</taxon>
        <taxon>Streptococcaceae</taxon>
        <taxon>Lactococcus</taxon>
    </lineage>
</organism>
<comment type="caution">
    <text evidence="1">The sequence shown here is derived from an EMBL/GenBank/DDBJ whole genome shotgun (WGS) entry which is preliminary data.</text>
</comment>
<dbReference type="AlphaFoldDB" id="A0A0V8D5D9"/>
<reference evidence="2" key="1">
    <citation type="submission" date="2015-10" db="EMBL/GenBank/DDBJ databases">
        <title>Draft Genome Sequences of 11 Lactococcus lactis subspecies cremoris strains.</title>
        <authorList>
            <person name="Wels M."/>
            <person name="Backus L."/>
            <person name="Boekhorst J."/>
            <person name="Dijkstra A."/>
            <person name="Beerthuizen M."/>
            <person name="Kelly W."/>
            <person name="Siezen R."/>
            <person name="Bachmann H."/>
            <person name="Van Hijum S."/>
        </authorList>
    </citation>
    <scope>NUCLEOTIDE SEQUENCE [LARGE SCALE GENOMIC DNA]</scope>
    <source>
        <strain evidence="2">LMG8520</strain>
    </source>
</reference>
<accession>A0A0V8D5D9</accession>
<dbReference type="PATRIC" id="fig|1360.106.peg.2504"/>
<evidence type="ECO:0000313" key="1">
    <source>
        <dbReference type="EMBL" id="KSU08748.1"/>
    </source>
</evidence>
<proteinExistence type="predicted"/>
<dbReference type="EMBL" id="LKLP01000082">
    <property type="protein sequence ID" value="KSU08748.1"/>
    <property type="molecule type" value="Genomic_DNA"/>
</dbReference>
<name>A0A0V8D5D9_LACLL</name>
<gene>
    <name evidence="1" type="ORF">LMG8520_1591</name>
</gene>
<sequence>MTLYFSNYLLIIKVFLFNIEQVKKSPHTVAEKTCIKRSFSAKYVFWGLTLWSDINKKMLA</sequence>
<protein>
    <submittedName>
        <fullName evidence="1">Uncharacterized protein</fullName>
    </submittedName>
</protein>